<feature type="compositionally biased region" description="Basic residues" evidence="1">
    <location>
        <begin position="1"/>
        <end position="15"/>
    </location>
</feature>
<keyword evidence="2" id="KW-0812">Transmembrane</keyword>
<dbReference type="EMBL" id="BLXT01008617">
    <property type="protein sequence ID" value="GFO50689.1"/>
    <property type="molecule type" value="Genomic_DNA"/>
</dbReference>
<evidence type="ECO:0000256" key="1">
    <source>
        <dbReference type="SAM" id="MobiDB-lite"/>
    </source>
</evidence>
<gene>
    <name evidence="3" type="ORF">PoB_007719400</name>
</gene>
<evidence type="ECO:0000313" key="4">
    <source>
        <dbReference type="Proteomes" id="UP000735302"/>
    </source>
</evidence>
<feature type="region of interest" description="Disordered" evidence="1">
    <location>
        <begin position="1"/>
        <end position="33"/>
    </location>
</feature>
<keyword evidence="2" id="KW-1133">Transmembrane helix</keyword>
<feature type="transmembrane region" description="Helical" evidence="2">
    <location>
        <begin position="39"/>
        <end position="63"/>
    </location>
</feature>
<organism evidence="3 4">
    <name type="scientific">Plakobranchus ocellatus</name>
    <dbReference type="NCBI Taxonomy" id="259542"/>
    <lineage>
        <taxon>Eukaryota</taxon>
        <taxon>Metazoa</taxon>
        <taxon>Spiralia</taxon>
        <taxon>Lophotrochozoa</taxon>
        <taxon>Mollusca</taxon>
        <taxon>Gastropoda</taxon>
        <taxon>Heterobranchia</taxon>
        <taxon>Euthyneura</taxon>
        <taxon>Panpulmonata</taxon>
        <taxon>Sacoglossa</taxon>
        <taxon>Placobranchoidea</taxon>
        <taxon>Plakobranchidae</taxon>
        <taxon>Plakobranchus</taxon>
    </lineage>
</organism>
<dbReference type="Proteomes" id="UP000735302">
    <property type="component" value="Unassembled WGS sequence"/>
</dbReference>
<proteinExistence type="predicted"/>
<reference evidence="3 4" key="1">
    <citation type="journal article" date="2021" name="Elife">
        <title>Chloroplast acquisition without the gene transfer in kleptoplastic sea slugs, Plakobranchus ocellatus.</title>
        <authorList>
            <person name="Maeda T."/>
            <person name="Takahashi S."/>
            <person name="Yoshida T."/>
            <person name="Shimamura S."/>
            <person name="Takaki Y."/>
            <person name="Nagai Y."/>
            <person name="Toyoda A."/>
            <person name="Suzuki Y."/>
            <person name="Arimoto A."/>
            <person name="Ishii H."/>
            <person name="Satoh N."/>
            <person name="Nishiyama T."/>
            <person name="Hasebe M."/>
            <person name="Maruyama T."/>
            <person name="Minagawa J."/>
            <person name="Obokata J."/>
            <person name="Shigenobu S."/>
        </authorList>
    </citation>
    <scope>NUCLEOTIDE SEQUENCE [LARGE SCALE GENOMIC DNA]</scope>
</reference>
<evidence type="ECO:0000313" key="3">
    <source>
        <dbReference type="EMBL" id="GFO50689.1"/>
    </source>
</evidence>
<sequence length="116" mass="13385">MMMMKRRRRRIRNRGRKEGGDDENVDTEKDSNDDSVDEMITLILVAVSSPQFTVLLFALTHFLHLLYKFLSEQGPNARVNFQSRKFLTQSIGLGCIKRVFIDFISPISSHQRPLGT</sequence>
<keyword evidence="4" id="KW-1185">Reference proteome</keyword>
<evidence type="ECO:0000256" key="2">
    <source>
        <dbReference type="SAM" id="Phobius"/>
    </source>
</evidence>
<protein>
    <submittedName>
        <fullName evidence="3">Uncharacterized protein</fullName>
    </submittedName>
</protein>
<accession>A0AAV4E3A8</accession>
<comment type="caution">
    <text evidence="3">The sequence shown here is derived from an EMBL/GenBank/DDBJ whole genome shotgun (WGS) entry which is preliminary data.</text>
</comment>
<keyword evidence="2" id="KW-0472">Membrane</keyword>
<dbReference type="AlphaFoldDB" id="A0AAV4E3A8"/>
<name>A0AAV4E3A8_9GAST</name>